<name>A0A645DES2_9ZZZZ</name>
<proteinExistence type="predicted"/>
<gene>
    <name evidence="1" type="ORF">SDC9_135081</name>
</gene>
<dbReference type="AlphaFoldDB" id="A0A645DES2"/>
<accession>A0A645DES2</accession>
<sequence length="184" mass="20631">MASIVIVQFLISSISRRVGIAVISFDLASVAVWAKTIPLSEDHALTICRQSRCSVFLKDLLDVLPSMAMTPFKRSDNDLAQFAKHSENCFGSKADITLFIVSWEGIPFGKSRNDSKKSCLHFAKSSMSLKPSAPQMTPHSTIVRMSVRLCLMWFSARLSVRIAKCWLMLVCMFIKTLHKLFIVV</sequence>
<reference evidence="1" key="1">
    <citation type="submission" date="2019-08" db="EMBL/GenBank/DDBJ databases">
        <authorList>
            <person name="Kucharzyk K."/>
            <person name="Murdoch R.W."/>
            <person name="Higgins S."/>
            <person name="Loffler F."/>
        </authorList>
    </citation>
    <scope>NUCLEOTIDE SEQUENCE</scope>
</reference>
<evidence type="ECO:0000313" key="1">
    <source>
        <dbReference type="EMBL" id="MPM87980.1"/>
    </source>
</evidence>
<protein>
    <submittedName>
        <fullName evidence="1">Uncharacterized protein</fullName>
    </submittedName>
</protein>
<organism evidence="1">
    <name type="scientific">bioreactor metagenome</name>
    <dbReference type="NCBI Taxonomy" id="1076179"/>
    <lineage>
        <taxon>unclassified sequences</taxon>
        <taxon>metagenomes</taxon>
        <taxon>ecological metagenomes</taxon>
    </lineage>
</organism>
<dbReference type="EMBL" id="VSSQ01035688">
    <property type="protein sequence ID" value="MPM87980.1"/>
    <property type="molecule type" value="Genomic_DNA"/>
</dbReference>
<comment type="caution">
    <text evidence="1">The sequence shown here is derived from an EMBL/GenBank/DDBJ whole genome shotgun (WGS) entry which is preliminary data.</text>
</comment>